<feature type="compositionally biased region" description="Polar residues" evidence="1">
    <location>
        <begin position="1621"/>
        <end position="1630"/>
    </location>
</feature>
<evidence type="ECO:0000256" key="1">
    <source>
        <dbReference type="SAM" id="MobiDB-lite"/>
    </source>
</evidence>
<dbReference type="Proteomes" id="UP000030697">
    <property type="component" value="Unassembled WGS sequence"/>
</dbReference>
<feature type="domain" description="Duffy-binding-like" evidence="2">
    <location>
        <begin position="649"/>
        <end position="812"/>
    </location>
</feature>
<proteinExistence type="predicted"/>
<feature type="domain" description="Duffy-binding-like" evidence="2">
    <location>
        <begin position="1483"/>
        <end position="1626"/>
    </location>
</feature>
<dbReference type="Pfam" id="PF15445">
    <property type="entry name" value="ATS"/>
    <property type="match status" value="1"/>
</dbReference>
<dbReference type="GO" id="GO:0046789">
    <property type="term" value="F:host cell surface receptor binding"/>
    <property type="evidence" value="ECO:0007669"/>
    <property type="project" value="InterPro"/>
</dbReference>
<feature type="region of interest" description="Disordered" evidence="1">
    <location>
        <begin position="969"/>
        <end position="989"/>
    </location>
</feature>
<reference evidence="9 10" key="1">
    <citation type="submission" date="2013-02" db="EMBL/GenBank/DDBJ databases">
        <title>The Genome Sequence of Plasmodium falciparum UGT5.1.</title>
        <authorList>
            <consortium name="The Broad Institute Genome Sequencing Platform"/>
            <consortium name="The Broad Institute Genome Sequencing Center for Infectious Disease"/>
            <person name="Neafsey D."/>
            <person name="Cheeseman I."/>
            <person name="Volkman S."/>
            <person name="Adams J."/>
            <person name="Walker B."/>
            <person name="Young S.K."/>
            <person name="Zeng Q."/>
            <person name="Gargeya S."/>
            <person name="Fitzgerald M."/>
            <person name="Haas B."/>
            <person name="Abouelleil A."/>
            <person name="Alvarado L."/>
            <person name="Arachchi H.M."/>
            <person name="Berlin A.M."/>
            <person name="Chapman S.B."/>
            <person name="Dewar J."/>
            <person name="Goldberg J."/>
            <person name="Griggs A."/>
            <person name="Gujja S."/>
            <person name="Hansen M."/>
            <person name="Howarth C."/>
            <person name="Imamovic A."/>
            <person name="Larimer J."/>
            <person name="McCowan C."/>
            <person name="Murphy C."/>
            <person name="Neiman D."/>
            <person name="Pearson M."/>
            <person name="Priest M."/>
            <person name="Roberts A."/>
            <person name="Saif S."/>
            <person name="Shea T."/>
            <person name="Sisk P."/>
            <person name="Sykes S."/>
            <person name="Wortman J."/>
            <person name="Nusbaum C."/>
            <person name="Birren B."/>
        </authorList>
    </citation>
    <scope>NUCLEOTIDE SEQUENCE [LARGE SCALE GENOMIC DNA]</scope>
    <source>
        <strain evidence="9 10">UGT5.1</strain>
    </source>
</reference>
<dbReference type="Gene3D" id="1.10.1900.40">
    <property type="entry name" value="Acidic terminal segments, variant surface antigen of PfEMP1"/>
    <property type="match status" value="1"/>
</dbReference>
<dbReference type="InterPro" id="IPR029210">
    <property type="entry name" value="PfEMP1_NTS"/>
</dbReference>
<dbReference type="InterPro" id="IPR042202">
    <property type="entry name" value="Duffy-ag-bd_sf"/>
</dbReference>
<evidence type="ECO:0000259" key="8">
    <source>
        <dbReference type="Pfam" id="PF22672"/>
    </source>
</evidence>
<feature type="domain" description="PfEMP1 CIDRalpha1" evidence="7">
    <location>
        <begin position="547"/>
        <end position="600"/>
    </location>
</feature>
<dbReference type="Pfam" id="PF05424">
    <property type="entry name" value="Duffy_binding"/>
    <property type="match status" value="2"/>
</dbReference>
<dbReference type="InterPro" id="IPR049158">
    <property type="entry name" value="PfEMP1_CIDRalpha1_dom"/>
</dbReference>
<evidence type="ECO:0000313" key="10">
    <source>
        <dbReference type="Proteomes" id="UP000030697"/>
    </source>
</evidence>
<dbReference type="Pfam" id="PF18562">
    <property type="entry name" value="CIDR1_gamma"/>
    <property type="match status" value="1"/>
</dbReference>
<dbReference type="FunFam" id="1.20.58.1930:FF:000001">
    <property type="entry name" value="Erythrocyte membrane protein 1, PfEMP1"/>
    <property type="match status" value="1"/>
</dbReference>
<dbReference type="FunFam" id="1.20.58.830:FF:000002">
    <property type="entry name" value="Erythrocyte membrane protein 1, PfEMP1"/>
    <property type="match status" value="1"/>
</dbReference>
<dbReference type="FunFam" id="1.10.1900.40:FF:000001">
    <property type="entry name" value="Erythrocyte membrane protein 1"/>
    <property type="match status" value="1"/>
</dbReference>
<feature type="domain" description="Duffy-antigen binding" evidence="3">
    <location>
        <begin position="121"/>
        <end position="327"/>
    </location>
</feature>
<dbReference type="InterPro" id="IPR041480">
    <property type="entry name" value="CIDR1_gamma"/>
</dbReference>
<dbReference type="InterPro" id="IPR008602">
    <property type="entry name" value="Duffy-antigen-binding"/>
</dbReference>
<accession>W7JE63</accession>
<evidence type="ECO:0000259" key="4">
    <source>
        <dbReference type="Pfam" id="PF15445"/>
    </source>
</evidence>
<feature type="region of interest" description="Disordered" evidence="1">
    <location>
        <begin position="1138"/>
        <end position="1198"/>
    </location>
</feature>
<dbReference type="Pfam" id="PF22672">
    <property type="entry name" value="DBL_C"/>
    <property type="match status" value="2"/>
</dbReference>
<protein>
    <recommendedName>
        <fullName evidence="11">Erythrocyte membrane protein 1</fullName>
    </recommendedName>
</protein>
<evidence type="ECO:0000259" key="6">
    <source>
        <dbReference type="Pfam" id="PF18562"/>
    </source>
</evidence>
<feature type="domain" description="Duffy-binding-like" evidence="8">
    <location>
        <begin position="1212"/>
        <end position="1363"/>
    </location>
</feature>
<evidence type="ECO:0000313" key="9">
    <source>
        <dbReference type="EMBL" id="EWC77200.1"/>
    </source>
</evidence>
<dbReference type="SUPFAM" id="SSF140924">
    <property type="entry name" value="Duffy binding domain-like"/>
    <property type="match status" value="4"/>
</dbReference>
<gene>
    <name evidence="9" type="ORF">C923_02126</name>
</gene>
<evidence type="ECO:0000259" key="5">
    <source>
        <dbReference type="Pfam" id="PF15447"/>
    </source>
</evidence>
<dbReference type="Gene3D" id="1.20.58.1930">
    <property type="match status" value="1"/>
</dbReference>
<feature type="domain" description="Plasmodium falciparum erythrocyte membrane protein 1 acidic terminal segment" evidence="4">
    <location>
        <begin position="1757"/>
        <end position="1999"/>
    </location>
</feature>
<dbReference type="GO" id="GO:0016020">
    <property type="term" value="C:membrane"/>
    <property type="evidence" value="ECO:0007669"/>
    <property type="project" value="InterPro"/>
</dbReference>
<feature type="region of interest" description="Disordered" evidence="1">
    <location>
        <begin position="808"/>
        <end position="894"/>
    </location>
</feature>
<feature type="compositionally biased region" description="Polar residues" evidence="1">
    <location>
        <begin position="1685"/>
        <end position="1694"/>
    </location>
</feature>
<feature type="region of interest" description="Disordered" evidence="1">
    <location>
        <begin position="1620"/>
        <end position="1722"/>
    </location>
</feature>
<name>W7JE63_PLAFA</name>
<dbReference type="InterPro" id="IPR054595">
    <property type="entry name" value="DBL_C"/>
</dbReference>
<evidence type="ECO:0000259" key="3">
    <source>
        <dbReference type="Pfam" id="PF05424"/>
    </source>
</evidence>
<feature type="compositionally biased region" description="Basic and acidic residues" evidence="1">
    <location>
        <begin position="808"/>
        <end position="829"/>
    </location>
</feature>
<dbReference type="FunFam" id="1.20.58.830:FF:000003">
    <property type="entry name" value="Erythrocyte membrane protein 1, PfEMP1"/>
    <property type="match status" value="1"/>
</dbReference>
<dbReference type="Gene3D" id="1.20.58.830">
    <property type="match status" value="3"/>
</dbReference>
<dbReference type="InterPro" id="IPR044932">
    <property type="entry name" value="PfEMP1_ATS_sf"/>
</dbReference>
<dbReference type="InterPro" id="IPR029211">
    <property type="entry name" value="PfEMP1_ATS"/>
</dbReference>
<dbReference type="Pfam" id="PF21807">
    <property type="entry name" value="PfEMP1_CIDRalpha1_dom"/>
    <property type="match status" value="1"/>
</dbReference>
<sequence length="2000" mass="229029">MAKPGSTGTQGETAKHVLDEFGQQVYETVKNGGAKTYKDDLKAYVSFASIFGEEMGDTNDPCQLESKYTELISGSGVAARGHPCKKDTNGNDVERFSVKEQAEYDNKKMKCSYGSNGKNEGACASFRRLHLCNKNMVKMDTNNYSKAKHDLLLDVCMAAKFEGESLNTYSAQYDAEYPSGSGHTTCTMLARSFADIGDIVRGRDLYSGNTKEKEKRKQLDDKLKKIFAKIYEKLEQPAKVYYEDKDTDKNYYKLREDWWTANRHTVWKAMTCSEDLKNSSYFHVTCSMNGSGAQANHYCRCNGDKPGNDNPNTDPPTYFDYVPQYLRWFEEWGEDFCRKKKKKLEKLEQQCRGKDKDGNEPRYCSRNGFDCEKTVNARGKVRMGKGCTDCFFACNPYVDWIEKQKEQFNKQVKKYTDEINGAPRSSRQRRNVRSNYDNGYEKIFYKKLKNRYQTVDAFLGLLNEEKACTAVDDKEGGKIDFKTVKSSSASDSGTNDKNEGTFYRSEYCQPCPDCGVRKTSEGKFEHKSGGRCTSGKLYRPKNEEGGTPIRILKSGENRDDIKEKLNAFCAETQNGTGDSNSDSSLYDPWKCYNDVEKVKNGEEEDDEEDVEEVKKAGGLCILENKNKEEKKEKKTVNEPDEIQKTYNDFFYYWVVHMLKDSIYWRTEKIKKCLENGTKTRCKNNEKCNRECECFQRWITQKKEEWMAIKEHFKKQKDFKNEGQSGKHKMLGEGMESPDFVLQQVLKKDVLLTSLQEGYGNAEDIKHIEELLKEEEAAVAAAIIGGENNTTIDKLLEQELKEAEDCQSKHNEEKCKEQKKQQQQEREGLGRADTSADSPPPVEPEEDEDDHDDDDDGDDDDDDEDDEETPEDSIQDTDGEGETAEAEDTVEVTETTTSLDVCNIVSQLFSDPSQFSDACTLKYVTGKNYGWKCVNTTSGSGKDGATGGLCIPPRRRKLYVGHLEKWANSDKTEAKSLKTSDKESSQDPSDKLREAFIQSAAVETFFLWHKYIEEKKPPAQEGARLELPVSESDEETPQTLLQSGKIPPDFLRQMFYTLGDYRDICVGVKDDVAQALKAGGIDISTINEKIKKTLNSDNKETGGTSLVPKPGNTTPESWWNNNAKHIWNGMIYALTYKETSGSGGEGKTPEQDPQVKQALWDDTNNKPKKNEYKYDQVELKEENSGEKKNNDTIQPPTLKQFTSRPPYFRYLEEWGETFCKERKKRLEDVKHNCRDRDNPGHHYCSGDGHDCTDKNLKHKNMFHDLDCPDCYEQCRKYRKWIDKKFEEYQNQKSIYQAEHGKLNGNSNGGGDNNCCTEIKKKNTAADFLAALKHCKDDEVHEEKDDEDEKNKINFKEPLQTFSRSTYCKTCPFNRVKCNGGRNNPCSENGEKWEEVFAKIPKDNENSTANITVEMIDRRWPFIKEYLKKSGNSSDSLFKTSPLFKGIRNQKWECRFNKAQNKDVCKLDQFKDNIDLNEYTTFKVFLVYWLDDFLYGYYILRKRKIMDHCTKSGEKTCYGKSKNDCACVQKWVEKKKNEWGNIKKHFKDREQKDGDTVVSKVRNFLETLIYRMDLKNGKQRISDLSTFLKAYACKCAAKLENTQENDLVLCLLEDLDTKIKTGSCLSQPSGEQTETECQEHTPLPDDEEPLEETENQVAQPNICPKQTVEDKKIEEDESECKAATTPKEPSSPTGISEETPAQAPDVAPEPAPIPPPADQPFDPTILQTTIPFGIAIALTSIVFLFLKVIHIVVGNNPINISDSTNSMDSLTSNNHSPYNDKNDLYSGIDLINDALSGNHIDIYDEMLKRKENELFGTQHHPKNITSNRVVTQTSSDDPITNQINLFHKWLDRHRDMCEKWKNNHERLPKLKELWENETHSGDINSGIPSGNHVLNTDVSIQIDMDNPKTMNEFTNMDTNPDKSTMDTILDDLEKYNEPYYYDFYKDDIYYDVNDDKASEDHINMDHNKMDNNNSDVPTNVQIEMNVINNQELLQNEYPISHM</sequence>
<dbReference type="Pfam" id="PF03011">
    <property type="entry name" value="PFEMP"/>
    <property type="match status" value="2"/>
</dbReference>
<feature type="compositionally biased region" description="Basic and acidic residues" evidence="1">
    <location>
        <begin position="1162"/>
        <end position="1189"/>
    </location>
</feature>
<feature type="domain" description="Duffy-binding-like" evidence="8">
    <location>
        <begin position="331"/>
        <end position="484"/>
    </location>
</feature>
<feature type="compositionally biased region" description="Pro residues" evidence="1">
    <location>
        <begin position="1705"/>
        <end position="1716"/>
    </location>
</feature>
<evidence type="ECO:0000259" key="2">
    <source>
        <dbReference type="Pfam" id="PF03011"/>
    </source>
</evidence>
<feature type="compositionally biased region" description="Acidic residues" evidence="1">
    <location>
        <begin position="842"/>
        <end position="890"/>
    </location>
</feature>
<feature type="domain" description="Plasmodium falciparum erythrocyte membrane protein-1 N-terminal segment" evidence="5">
    <location>
        <begin position="13"/>
        <end position="42"/>
    </location>
</feature>
<feature type="region of interest" description="Disordered" evidence="1">
    <location>
        <begin position="1094"/>
        <end position="1116"/>
    </location>
</feature>
<dbReference type="FunFam" id="1.20.1310.20:FF:000001">
    <property type="entry name" value="Erythrocyte membrane protein 1, PfEMP1"/>
    <property type="match status" value="1"/>
</dbReference>
<evidence type="ECO:0008006" key="11">
    <source>
        <dbReference type="Google" id="ProtNLM"/>
    </source>
</evidence>
<dbReference type="Gene3D" id="1.20.1310.20">
    <property type="entry name" value="Duffy-antigen binding domain"/>
    <property type="match status" value="2"/>
</dbReference>
<dbReference type="FunFam" id="1.20.58.830:FF:000004">
    <property type="entry name" value="Erythrocyte membrane protein 1, PfEMP1"/>
    <property type="match status" value="1"/>
</dbReference>
<dbReference type="Pfam" id="PF15447">
    <property type="entry name" value="NTS"/>
    <property type="match status" value="1"/>
</dbReference>
<feature type="domain" description="Cysteine-rich interdomain region 1 gamma" evidence="6">
    <location>
        <begin position="1406"/>
        <end position="1466"/>
    </location>
</feature>
<feature type="compositionally biased region" description="Acidic residues" evidence="1">
    <location>
        <begin position="1642"/>
        <end position="1652"/>
    </location>
</feature>
<evidence type="ECO:0000259" key="7">
    <source>
        <dbReference type="Pfam" id="PF21807"/>
    </source>
</evidence>
<dbReference type="InterPro" id="IPR004258">
    <property type="entry name" value="DBL"/>
</dbReference>
<feature type="domain" description="Duffy-antigen binding" evidence="3">
    <location>
        <begin position="947"/>
        <end position="1169"/>
    </location>
</feature>
<dbReference type="EMBL" id="KE124521">
    <property type="protein sequence ID" value="EWC77200.1"/>
    <property type="molecule type" value="Genomic_DNA"/>
</dbReference>
<feature type="compositionally biased region" description="Polar residues" evidence="1">
    <location>
        <begin position="1094"/>
        <end position="1103"/>
    </location>
</feature>
<organism evidence="9 10">
    <name type="scientific">Plasmodium falciparum UGT5.1</name>
    <dbReference type="NCBI Taxonomy" id="1237627"/>
    <lineage>
        <taxon>Eukaryota</taxon>
        <taxon>Sar</taxon>
        <taxon>Alveolata</taxon>
        <taxon>Apicomplexa</taxon>
        <taxon>Aconoidasida</taxon>
        <taxon>Haemosporida</taxon>
        <taxon>Plasmodiidae</taxon>
        <taxon>Plasmodium</taxon>
        <taxon>Plasmodium (Laverania)</taxon>
    </lineage>
</organism>